<reference evidence="2 3" key="1">
    <citation type="journal article" date="2010" name="Stand. Genomic Sci.">
        <title>Complete genome sequence of Nocardiopsis dassonvillei type strain (IMRU 509).</title>
        <authorList>
            <person name="Sun H."/>
            <person name="Lapidus A."/>
            <person name="Nolan M."/>
            <person name="Lucas S."/>
            <person name="Del Rio T.G."/>
            <person name="Tice H."/>
            <person name="Cheng J.F."/>
            <person name="Tapia R."/>
            <person name="Han C."/>
            <person name="Goodwin L."/>
            <person name="Pitluck S."/>
            <person name="Pagani I."/>
            <person name="Ivanova N."/>
            <person name="Mavromatis K."/>
            <person name="Mikhailova N."/>
            <person name="Pati A."/>
            <person name="Chen A."/>
            <person name="Palaniappan K."/>
            <person name="Land M."/>
            <person name="Hauser L."/>
            <person name="Chang Y.J."/>
            <person name="Jeffries C.D."/>
            <person name="Djao O.D."/>
            <person name="Rohde M."/>
            <person name="Sikorski J."/>
            <person name="Goker M."/>
            <person name="Woyke T."/>
            <person name="Bristow J."/>
            <person name="Eisen J.A."/>
            <person name="Markowitz V."/>
            <person name="Hugenholtz P."/>
            <person name="Kyrpides N.C."/>
            <person name="Klenk H.P."/>
        </authorList>
    </citation>
    <scope>NUCLEOTIDE SEQUENCE [LARGE SCALE GENOMIC DNA]</scope>
    <source>
        <strain evidence="3">ATCC 23218 / DSM 43111 / CIP 107115 / JCM 7437 / KCTC 9190 / NBRC 14626 / NCTC 10488 / NRRL B-5397 / IMRU 509</strain>
        <plasmid evidence="3">Chromosome 2</plasmid>
    </source>
</reference>
<name>D7B9E1_NOCDD</name>
<gene>
    <name evidence="2" type="ordered locus">Ndas_5420</name>
</gene>
<dbReference type="AlphaFoldDB" id="D7B9E1"/>
<dbReference type="STRING" id="446468.Ndas_5420"/>
<dbReference type="RefSeq" id="WP_013156406.1">
    <property type="nucleotide sequence ID" value="NC_014211.1"/>
</dbReference>
<geneLocation type="plasmid" evidence="3">
    <name>pNDAS01</name>
</geneLocation>
<protein>
    <recommendedName>
        <fullName evidence="4">Lipoprotein</fullName>
    </recommendedName>
</protein>
<feature type="chain" id="PRO_5039659041" description="Lipoprotein" evidence="1">
    <location>
        <begin position="25"/>
        <end position="169"/>
    </location>
</feature>
<dbReference type="KEGG" id="nda:Ndas_5420"/>
<keyword evidence="3" id="KW-1185">Reference proteome</keyword>
<sequence>MPLHEGRASAVLAVFLTTSLTLSACSTPEPDTAEEPAGDHVSFFWVEREARVHTLNRMLAEGDPDEVVEDIGDKRSRLFETGILRETENGYAVELDRDEWRTQEVHNSGQIDGALADAMYFNEVTWCGEPVGGEEFVDAYMDEHWETLDTPEEYAASVADYVDCGDGTP</sequence>
<evidence type="ECO:0000313" key="2">
    <source>
        <dbReference type="EMBL" id="ADH70799.1"/>
    </source>
</evidence>
<evidence type="ECO:0000256" key="1">
    <source>
        <dbReference type="SAM" id="SignalP"/>
    </source>
</evidence>
<dbReference type="PROSITE" id="PS51257">
    <property type="entry name" value="PROKAR_LIPOPROTEIN"/>
    <property type="match status" value="1"/>
</dbReference>
<proteinExistence type="predicted"/>
<organism evidence="2 3">
    <name type="scientific">Nocardiopsis dassonvillei (strain ATCC 23218 / DSM 43111 / CIP 107115 / JCM 7437 / KCTC 9190 / NBRC 14626 / NCTC 10488 / NRRL B-5397 / IMRU 509)</name>
    <name type="common">Actinomadura dassonvillei</name>
    <dbReference type="NCBI Taxonomy" id="446468"/>
    <lineage>
        <taxon>Bacteria</taxon>
        <taxon>Bacillati</taxon>
        <taxon>Actinomycetota</taxon>
        <taxon>Actinomycetes</taxon>
        <taxon>Streptosporangiales</taxon>
        <taxon>Nocardiopsidaceae</taxon>
        <taxon>Nocardiopsis</taxon>
    </lineage>
</organism>
<feature type="signal peptide" evidence="1">
    <location>
        <begin position="1"/>
        <end position="24"/>
    </location>
</feature>
<dbReference type="HOGENOM" id="CLU_1576864_0_0_11"/>
<dbReference type="Proteomes" id="UP000002219">
    <property type="component" value="Chromosome 2"/>
</dbReference>
<dbReference type="GeneID" id="91487640"/>
<dbReference type="EMBL" id="CP002041">
    <property type="protein sequence ID" value="ADH70799.1"/>
    <property type="molecule type" value="Genomic_DNA"/>
</dbReference>
<dbReference type="OrthoDB" id="3431845at2"/>
<accession>D7B9E1</accession>
<evidence type="ECO:0008006" key="4">
    <source>
        <dbReference type="Google" id="ProtNLM"/>
    </source>
</evidence>
<evidence type="ECO:0000313" key="3">
    <source>
        <dbReference type="Proteomes" id="UP000002219"/>
    </source>
</evidence>
<keyword evidence="1" id="KW-0732">Signal</keyword>